<gene>
    <name evidence="1" type="ORF">DW889_05370</name>
</gene>
<evidence type="ECO:0000313" key="2">
    <source>
        <dbReference type="Proteomes" id="UP000283482"/>
    </source>
</evidence>
<dbReference type="Proteomes" id="UP000283482">
    <property type="component" value="Unassembled WGS sequence"/>
</dbReference>
<sequence length="59" mass="7437">MLIISEIRGNDLEIKFLPRFFFYMLCSFIKQYKRQKIPYLLLQLMRQRKKRRNDRLKVV</sequence>
<dbReference type="EMBL" id="QSGN01000008">
    <property type="protein sequence ID" value="RHB31001.1"/>
    <property type="molecule type" value="Genomic_DNA"/>
</dbReference>
<comment type="caution">
    <text evidence="1">The sequence shown here is derived from an EMBL/GenBank/DDBJ whole genome shotgun (WGS) entry which is preliminary data.</text>
</comment>
<accession>A0A413VBL1</accession>
<protein>
    <submittedName>
        <fullName evidence="1">Uncharacterized protein</fullName>
    </submittedName>
</protein>
<dbReference type="AlphaFoldDB" id="A0A413VBL1"/>
<proteinExistence type="predicted"/>
<name>A0A413VBL1_BACSE</name>
<evidence type="ECO:0000313" key="1">
    <source>
        <dbReference type="EMBL" id="RHB31001.1"/>
    </source>
</evidence>
<reference evidence="1 2" key="1">
    <citation type="submission" date="2018-08" db="EMBL/GenBank/DDBJ databases">
        <title>A genome reference for cultivated species of the human gut microbiota.</title>
        <authorList>
            <person name="Zou Y."/>
            <person name="Xue W."/>
            <person name="Luo G."/>
        </authorList>
    </citation>
    <scope>NUCLEOTIDE SEQUENCE [LARGE SCALE GENOMIC DNA]</scope>
    <source>
        <strain evidence="1 2">AM40-34</strain>
    </source>
</reference>
<organism evidence="1 2">
    <name type="scientific">Bacteroides stercoris</name>
    <dbReference type="NCBI Taxonomy" id="46506"/>
    <lineage>
        <taxon>Bacteria</taxon>
        <taxon>Pseudomonadati</taxon>
        <taxon>Bacteroidota</taxon>
        <taxon>Bacteroidia</taxon>
        <taxon>Bacteroidales</taxon>
        <taxon>Bacteroidaceae</taxon>
        <taxon>Bacteroides</taxon>
    </lineage>
</organism>